<sequence length="170" mass="17917">MRMCVGLLAPAVASRPACALLLRMGSARTISTSKATPTSGSYPAYPRGAVSVCIARPSDSGDVEYLLVQRGKEPGKGKWSLCGGSISLGETTVAAGLRELQEEASLSADDVRVCPKTFGASDAIYRDESGAVAFHYVIQHVYGIARRDAAPVACDDAADVGWFSLPQQHR</sequence>
<keyword evidence="4" id="KW-1185">Reference proteome</keyword>
<keyword evidence="1" id="KW-0732">Signal</keyword>
<evidence type="ECO:0000259" key="2">
    <source>
        <dbReference type="PROSITE" id="PS51462"/>
    </source>
</evidence>
<dbReference type="SUPFAM" id="SSF55811">
    <property type="entry name" value="Nudix"/>
    <property type="match status" value="1"/>
</dbReference>
<organism evidence="3 4">
    <name type="scientific">Tribonema minus</name>
    <dbReference type="NCBI Taxonomy" id="303371"/>
    <lineage>
        <taxon>Eukaryota</taxon>
        <taxon>Sar</taxon>
        <taxon>Stramenopiles</taxon>
        <taxon>Ochrophyta</taxon>
        <taxon>PX clade</taxon>
        <taxon>Xanthophyceae</taxon>
        <taxon>Tribonematales</taxon>
        <taxon>Tribonemataceae</taxon>
        <taxon>Tribonema</taxon>
    </lineage>
</organism>
<dbReference type="PANTHER" id="PTHR43736:SF1">
    <property type="entry name" value="DIHYDRONEOPTERIN TRIPHOSPHATE DIPHOSPHATASE"/>
    <property type="match status" value="1"/>
</dbReference>
<name>A0A835Z9S2_9STRA</name>
<feature type="domain" description="Nudix hydrolase" evidence="2">
    <location>
        <begin position="45"/>
        <end position="170"/>
    </location>
</feature>
<comment type="caution">
    <text evidence="3">The sequence shown here is derived from an EMBL/GenBank/DDBJ whole genome shotgun (WGS) entry which is preliminary data.</text>
</comment>
<gene>
    <name evidence="3" type="ORF">JKP88DRAFT_262254</name>
</gene>
<accession>A0A835Z9S2</accession>
<evidence type="ECO:0000256" key="1">
    <source>
        <dbReference type="SAM" id="SignalP"/>
    </source>
</evidence>
<dbReference type="PANTHER" id="PTHR43736">
    <property type="entry name" value="ADP-RIBOSE PYROPHOSPHATASE"/>
    <property type="match status" value="1"/>
</dbReference>
<evidence type="ECO:0000313" key="4">
    <source>
        <dbReference type="Proteomes" id="UP000664859"/>
    </source>
</evidence>
<protein>
    <submittedName>
        <fullName evidence="3">NUDIX hydrolase domain-like protein</fullName>
    </submittedName>
</protein>
<proteinExistence type="predicted"/>
<dbReference type="InterPro" id="IPR015797">
    <property type="entry name" value="NUDIX_hydrolase-like_dom_sf"/>
</dbReference>
<feature type="signal peptide" evidence="1">
    <location>
        <begin position="1"/>
        <end position="19"/>
    </location>
</feature>
<dbReference type="EMBL" id="JAFCMP010000068">
    <property type="protein sequence ID" value="KAG5188534.1"/>
    <property type="molecule type" value="Genomic_DNA"/>
</dbReference>
<feature type="chain" id="PRO_5032760035" evidence="1">
    <location>
        <begin position="20"/>
        <end position="170"/>
    </location>
</feature>
<dbReference type="Proteomes" id="UP000664859">
    <property type="component" value="Unassembled WGS sequence"/>
</dbReference>
<keyword evidence="3" id="KW-0378">Hydrolase</keyword>
<dbReference type="InterPro" id="IPR000086">
    <property type="entry name" value="NUDIX_hydrolase_dom"/>
</dbReference>
<dbReference type="PROSITE" id="PS51462">
    <property type="entry name" value="NUDIX"/>
    <property type="match status" value="1"/>
</dbReference>
<reference evidence="3" key="1">
    <citation type="submission" date="2021-02" db="EMBL/GenBank/DDBJ databases">
        <title>First Annotated Genome of the Yellow-green Alga Tribonema minus.</title>
        <authorList>
            <person name="Mahan K.M."/>
        </authorList>
    </citation>
    <scope>NUCLEOTIDE SEQUENCE</scope>
    <source>
        <strain evidence="3">UTEX B ZZ1240</strain>
    </source>
</reference>
<dbReference type="Pfam" id="PF00293">
    <property type="entry name" value="NUDIX"/>
    <property type="match status" value="1"/>
</dbReference>
<dbReference type="Gene3D" id="3.90.79.10">
    <property type="entry name" value="Nucleoside Triphosphate Pyrophosphohydrolase"/>
    <property type="match status" value="1"/>
</dbReference>
<evidence type="ECO:0000313" key="3">
    <source>
        <dbReference type="EMBL" id="KAG5188534.1"/>
    </source>
</evidence>
<dbReference type="OrthoDB" id="43174at2759"/>
<dbReference type="CDD" id="cd04673">
    <property type="entry name" value="NUDIX_ADPRase"/>
    <property type="match status" value="1"/>
</dbReference>
<dbReference type="AlphaFoldDB" id="A0A835Z9S2"/>
<dbReference type="GO" id="GO:0016787">
    <property type="term" value="F:hydrolase activity"/>
    <property type="evidence" value="ECO:0007669"/>
    <property type="project" value="UniProtKB-KW"/>
</dbReference>